<feature type="domain" description="GPAT/DHAPAT C-terminal" evidence="5">
    <location>
        <begin position="1051"/>
        <end position="1369"/>
    </location>
</feature>
<dbReference type="GO" id="GO:0031966">
    <property type="term" value="C:mitochondrial membrane"/>
    <property type="evidence" value="ECO:0007669"/>
    <property type="project" value="TreeGrafter"/>
</dbReference>
<dbReference type="Pfam" id="PF07993">
    <property type="entry name" value="NAD_binding_4"/>
    <property type="match status" value="1"/>
</dbReference>
<evidence type="ECO:0000313" key="7">
    <source>
        <dbReference type="Proteomes" id="UP000242381"/>
    </source>
</evidence>
<dbReference type="GO" id="GO:0019432">
    <property type="term" value="P:triglyceride biosynthetic process"/>
    <property type="evidence" value="ECO:0007669"/>
    <property type="project" value="TreeGrafter"/>
</dbReference>
<dbReference type="Proteomes" id="UP000242381">
    <property type="component" value="Unassembled WGS sequence"/>
</dbReference>
<dbReference type="SUPFAM" id="SSF51735">
    <property type="entry name" value="NAD(P)-binding Rossmann-fold domains"/>
    <property type="match status" value="1"/>
</dbReference>
<feature type="compositionally biased region" description="Polar residues" evidence="2">
    <location>
        <begin position="366"/>
        <end position="385"/>
    </location>
</feature>
<evidence type="ECO:0000259" key="3">
    <source>
        <dbReference type="Pfam" id="PF01553"/>
    </source>
</evidence>
<feature type="compositionally biased region" description="Basic and acidic residues" evidence="2">
    <location>
        <begin position="1034"/>
        <end position="1045"/>
    </location>
</feature>
<dbReference type="GO" id="GO:0006631">
    <property type="term" value="P:fatty acid metabolic process"/>
    <property type="evidence" value="ECO:0007669"/>
    <property type="project" value="TreeGrafter"/>
</dbReference>
<sequence>MTPVPTISITTPELENKDFIARSGAGTPESPKENEPDQQDDLLDISQDNDKSTTVAAKVTLKEFYQHKSILLTGATGFIGKAVLWKLLYSLSDSVDRIFVLLRPTRLNQQTPEGKLKDDILSNKAFTSLRGSMGAQLFDKLVQEKISPLFGDLTEPNLGLSEADLDLIKAKVNVVLHCAANVDGNESLENLIKVNTLGTVELLNITKQCESVSSFVYLSALQPAADEKYLLPLCQEGSAMDIAKNILDQQESPQYKPLYNNGYLFSKSLTEHILRDEISKMSKENLLHISIMRLAPVGPSVREPLIGWADGVSGMNGTILLTGRGSKVIHPQSGESTVDIIPVDYAARLIIGCPAVSRIPTGNFELPTTPTSAIPTSEDQQPQQPKTRKRSSSQASRISIRSSHFQLPKLTDLPEIQLLPVIYQISMSHKRSLTWDVGYEAIRQYWTKATHTSLPPSKQYFSQRMSISASPTPSLSRARTVMNSIKGYYNASTNTSTTGSVSSSDSVVVSPSVSTEHSSKRSSHRLSRVVDKAAKLANSNTLYVNDRLQTNHHAAVLSLALHLVNDDIEFDPTAIVPQDANKAFWVNYLINASYGVHYFVCQETNNIRLPTPIYGWSCAIQSHQDSMLDDEEGGGYNTVQRQVKSSIFSQDEITQRTSRMVSHIKSIVIQNAQAQQKERSDDVWLTDLDDSLDDWCQDIEVNHVDRRMALGKWKKKVGSNDESVKVIVLNDKRVNMAINQITQNAGVPKQTAVNEALKILMRMSERTQLAFVWFTGSFLRSLFDDMFDHVRILEESLRSIRQSTIGKRVVYVPTSKSILDQLLVWYMAIRYHLPVPALACDESMSQMGPISDIYRLAGAYYMKRDKSKRSPLNSAVTAAYTQVLLREHGALSFCLERSRSRTGKFQDAYSDGLIEMVIEATLQTNQGSRTASTASTSSSAISRVVSSELNTPPDSPSSISSMDSLTQQQSFNSQSKKVHKDVVFVPININYENVPELAHLIDEVLDQQPSRHKRTPSNASSPPLTPIPSSRMVRPSEAKDKRRPVSDMSMKRKYGRVTLGVGPLISVQEAAEQYITSGFESYESELVKSITKKIQESQRKGLVVSTVSVVSSIILYGRATHGVCIGKIKEIMEWLRKKIKQTGYLIDWEEGEDLDLIILTAFKLLDDTKNIIIEGKEINDDTNIRVNDHADNVMTLSYYANQVIDVFLLDSFFAIVYLSFLEETVFEDEFMDRFRFLVQLLEREFVLDWNVEEKFETVLQEYQEKQVIKKQDGNKLALLVNLEQDPMRYEQLMFLASLVYPTVDAYWITSCSLSALEAVPMLPRCIVPLLTQWIATHLITGRRTIYREVLSTESSRVAVDVFMSMGFLTEIKAKEKLLPDTQILLHEFGIPTSEILIELKGQNSDGGKTPVSPVDPEGMMKAVMAQIEMNRANSNMADLCQQIDSYRLGAASQRESFQNAQVFQKCLRQIKGILHANASNSIVKRRKLDLPADEANLAQLIYSLLASSVPTGDRAAQARALRRISEAYNLR</sequence>
<evidence type="ECO:0000256" key="1">
    <source>
        <dbReference type="ARBA" id="ARBA00004184"/>
    </source>
</evidence>
<dbReference type="InterPro" id="IPR022284">
    <property type="entry name" value="GPAT/DHAPAT"/>
</dbReference>
<feature type="region of interest" description="Disordered" evidence="2">
    <location>
        <begin position="1008"/>
        <end position="1049"/>
    </location>
</feature>
<gene>
    <name evidence="6" type="ORF">BCV71DRAFT_202823</name>
</gene>
<dbReference type="Gene3D" id="3.40.50.720">
    <property type="entry name" value="NAD(P)-binding Rossmann-like Domain"/>
    <property type="match status" value="1"/>
</dbReference>
<evidence type="ECO:0000259" key="5">
    <source>
        <dbReference type="Pfam" id="PF19277"/>
    </source>
</evidence>
<dbReference type="GO" id="GO:0008654">
    <property type="term" value="P:phospholipid biosynthetic process"/>
    <property type="evidence" value="ECO:0007669"/>
    <property type="project" value="TreeGrafter"/>
</dbReference>
<reference evidence="6 7" key="1">
    <citation type="journal article" date="2016" name="Proc. Natl. Acad. Sci. U.S.A.">
        <title>Lipid metabolic changes in an early divergent fungus govern the establishment of a mutualistic symbiosis with endobacteria.</title>
        <authorList>
            <person name="Lastovetsky O.A."/>
            <person name="Gaspar M.L."/>
            <person name="Mondo S.J."/>
            <person name="LaButti K.M."/>
            <person name="Sandor L."/>
            <person name="Grigoriev I.V."/>
            <person name="Henry S.A."/>
            <person name="Pawlowska T.E."/>
        </authorList>
    </citation>
    <scope>NUCLEOTIDE SEQUENCE [LARGE SCALE GENOMIC DNA]</scope>
    <source>
        <strain evidence="6 7">ATCC 11559</strain>
    </source>
</reference>
<evidence type="ECO:0008006" key="8">
    <source>
        <dbReference type="Google" id="ProtNLM"/>
    </source>
</evidence>
<dbReference type="PANTHER" id="PTHR12563">
    <property type="entry name" value="GLYCEROL-3-PHOSPHATE ACYLTRANSFERASE"/>
    <property type="match status" value="1"/>
</dbReference>
<organism evidence="6 7">
    <name type="scientific">Rhizopus microsporus</name>
    <dbReference type="NCBI Taxonomy" id="58291"/>
    <lineage>
        <taxon>Eukaryota</taxon>
        <taxon>Fungi</taxon>
        <taxon>Fungi incertae sedis</taxon>
        <taxon>Mucoromycota</taxon>
        <taxon>Mucoromycotina</taxon>
        <taxon>Mucoromycetes</taxon>
        <taxon>Mucorales</taxon>
        <taxon>Mucorineae</taxon>
        <taxon>Rhizopodaceae</taxon>
        <taxon>Rhizopus</taxon>
    </lineage>
</organism>
<dbReference type="InterPro" id="IPR002123">
    <property type="entry name" value="Plipid/glycerol_acylTrfase"/>
</dbReference>
<feature type="compositionally biased region" description="Low complexity" evidence="2">
    <location>
        <begin position="928"/>
        <end position="947"/>
    </location>
</feature>
<feature type="domain" description="Thioester reductase (TE)" evidence="4">
    <location>
        <begin position="72"/>
        <end position="350"/>
    </location>
</feature>
<dbReference type="GO" id="GO:0004366">
    <property type="term" value="F:glycerol-3-phosphate O-acyltransferase activity"/>
    <property type="evidence" value="ECO:0007669"/>
    <property type="project" value="TreeGrafter"/>
</dbReference>
<proteinExistence type="predicted"/>
<evidence type="ECO:0000259" key="4">
    <source>
        <dbReference type="Pfam" id="PF07993"/>
    </source>
</evidence>
<evidence type="ECO:0000256" key="2">
    <source>
        <dbReference type="SAM" id="MobiDB-lite"/>
    </source>
</evidence>
<feature type="domain" description="Phospholipid/glycerol acyltransferase" evidence="3">
    <location>
        <begin position="802"/>
        <end position="921"/>
    </location>
</feature>
<protein>
    <recommendedName>
        <fullName evidence="8">Fatty acyl-CoA reductase</fullName>
    </recommendedName>
</protein>
<dbReference type="GO" id="GO:0012505">
    <property type="term" value="C:endomembrane system"/>
    <property type="evidence" value="ECO:0007669"/>
    <property type="project" value="UniProtKB-SubCell"/>
</dbReference>
<feature type="region of interest" description="Disordered" evidence="2">
    <location>
        <begin position="1"/>
        <end position="45"/>
    </location>
</feature>
<feature type="region of interest" description="Disordered" evidence="2">
    <location>
        <begin position="362"/>
        <end position="399"/>
    </location>
</feature>
<dbReference type="Pfam" id="PF01553">
    <property type="entry name" value="Acyltransferase"/>
    <property type="match status" value="1"/>
</dbReference>
<feature type="region of interest" description="Disordered" evidence="2">
    <location>
        <begin position="925"/>
        <end position="973"/>
    </location>
</feature>
<name>A0A1X0RUS0_RHIZD</name>
<dbReference type="InterPro" id="IPR036291">
    <property type="entry name" value="NAD(P)-bd_dom_sf"/>
</dbReference>
<dbReference type="InterPro" id="IPR013120">
    <property type="entry name" value="FAR_NAD-bd"/>
</dbReference>
<feature type="compositionally biased region" description="Polar residues" evidence="2">
    <location>
        <begin position="1"/>
        <end position="13"/>
    </location>
</feature>
<dbReference type="Pfam" id="PF19277">
    <property type="entry name" value="GPAT_C"/>
    <property type="match status" value="1"/>
</dbReference>
<dbReference type="EMBL" id="KV921410">
    <property type="protein sequence ID" value="ORE15759.1"/>
    <property type="molecule type" value="Genomic_DNA"/>
</dbReference>
<dbReference type="VEuPathDB" id="FungiDB:BCV72DRAFT_214853"/>
<dbReference type="GO" id="GO:0006072">
    <property type="term" value="P:glycerol-3-phosphate metabolic process"/>
    <property type="evidence" value="ECO:0007669"/>
    <property type="project" value="TreeGrafter"/>
</dbReference>
<dbReference type="OMA" id="QRMSISA"/>
<dbReference type="PANTHER" id="PTHR12563:SF17">
    <property type="entry name" value="DIHYDROXYACETONE PHOSPHATE ACYLTRANSFERASE"/>
    <property type="match status" value="1"/>
</dbReference>
<accession>A0A1X0RUS0</accession>
<dbReference type="InterPro" id="IPR045520">
    <property type="entry name" value="GPAT/DHAPAT_C"/>
</dbReference>
<evidence type="ECO:0000313" key="6">
    <source>
        <dbReference type="EMBL" id="ORE15759.1"/>
    </source>
</evidence>
<comment type="subcellular location">
    <subcellularLocation>
        <location evidence="1">Endomembrane system</location>
        <topology evidence="1">Peripheral membrane protein</topology>
    </subcellularLocation>
</comment>